<evidence type="ECO:0000256" key="2">
    <source>
        <dbReference type="SAM" id="Phobius"/>
    </source>
</evidence>
<evidence type="ECO:0000313" key="4">
    <source>
        <dbReference type="Proteomes" id="UP000593567"/>
    </source>
</evidence>
<keyword evidence="2" id="KW-0472">Membrane</keyword>
<protein>
    <submittedName>
        <fullName evidence="3">Uncharacterized protein</fullName>
    </submittedName>
</protein>
<proteinExistence type="predicted"/>
<gene>
    <name evidence="3" type="ORF">EB796_019058</name>
</gene>
<keyword evidence="4" id="KW-1185">Reference proteome</keyword>
<feature type="region of interest" description="Disordered" evidence="1">
    <location>
        <begin position="281"/>
        <end position="306"/>
    </location>
</feature>
<reference evidence="3" key="1">
    <citation type="submission" date="2020-06" db="EMBL/GenBank/DDBJ databases">
        <title>Draft genome of Bugula neritina, a colonial animal packing powerful symbionts and potential medicines.</title>
        <authorList>
            <person name="Rayko M."/>
        </authorList>
    </citation>
    <scope>NUCLEOTIDE SEQUENCE [LARGE SCALE GENOMIC DNA]</scope>
    <source>
        <strain evidence="3">Kwan_BN1</strain>
    </source>
</reference>
<organism evidence="3 4">
    <name type="scientific">Bugula neritina</name>
    <name type="common">Brown bryozoan</name>
    <name type="synonym">Sertularia neritina</name>
    <dbReference type="NCBI Taxonomy" id="10212"/>
    <lineage>
        <taxon>Eukaryota</taxon>
        <taxon>Metazoa</taxon>
        <taxon>Spiralia</taxon>
        <taxon>Lophotrochozoa</taxon>
        <taxon>Bryozoa</taxon>
        <taxon>Gymnolaemata</taxon>
        <taxon>Cheilostomatida</taxon>
        <taxon>Flustrina</taxon>
        <taxon>Buguloidea</taxon>
        <taxon>Bugulidae</taxon>
        <taxon>Bugula</taxon>
    </lineage>
</organism>
<dbReference type="Proteomes" id="UP000593567">
    <property type="component" value="Unassembled WGS sequence"/>
</dbReference>
<dbReference type="AlphaFoldDB" id="A0A7J7J9D7"/>
<comment type="caution">
    <text evidence="3">The sequence shown here is derived from an EMBL/GenBank/DDBJ whole genome shotgun (WGS) entry which is preliminary data.</text>
</comment>
<keyword evidence="2" id="KW-1133">Transmembrane helix</keyword>
<evidence type="ECO:0000313" key="3">
    <source>
        <dbReference type="EMBL" id="KAF6022645.1"/>
    </source>
</evidence>
<accession>A0A7J7J9D7</accession>
<name>A0A7J7J9D7_BUGNE</name>
<keyword evidence="2" id="KW-0812">Transmembrane</keyword>
<sequence>MYHLVSIDKQCHTSYYKSASANDPLMPSAICSSNLDCVEYQSRNIICPGKHFSTERETCRYKVLECNSFYGVCQIKAPYSRKDLRKEMCLAHLSTISRSYMPPENHELSKRSWVGDCGFKCSKKSDCRKLSTDKYFRGFSFCCGRDGFCSTNCYKNCPAGMTGLLCETNLTSQPLVCPEGWGGYQCSVKLCNKFFMCQNGGKCVRTYCCHLLANKHFILKVDRRPVPYTSYCLCSEPVWFSSVTGACRTQIMHNTIHCVLMTVGIAVGVFYFMRRNSDKEPQQLRREPSRADQLQSQLELKRKTSA</sequence>
<feature type="compositionally biased region" description="Basic and acidic residues" evidence="1">
    <location>
        <begin position="281"/>
        <end position="290"/>
    </location>
</feature>
<feature type="transmembrane region" description="Helical" evidence="2">
    <location>
        <begin position="251"/>
        <end position="273"/>
    </location>
</feature>
<dbReference type="EMBL" id="VXIV02002823">
    <property type="protein sequence ID" value="KAF6022645.1"/>
    <property type="molecule type" value="Genomic_DNA"/>
</dbReference>
<evidence type="ECO:0000256" key="1">
    <source>
        <dbReference type="SAM" id="MobiDB-lite"/>
    </source>
</evidence>